<dbReference type="PANTHER" id="PTHR43156">
    <property type="entry name" value="STAGE II SPORULATION PROTEIN E-RELATED"/>
    <property type="match status" value="1"/>
</dbReference>
<dbReference type="InterPro" id="IPR036457">
    <property type="entry name" value="PPM-type-like_dom_sf"/>
</dbReference>
<evidence type="ECO:0000256" key="1">
    <source>
        <dbReference type="ARBA" id="ARBA00022801"/>
    </source>
</evidence>
<evidence type="ECO:0000313" key="5">
    <source>
        <dbReference type="EMBL" id="GAA4820167.1"/>
    </source>
</evidence>
<dbReference type="Proteomes" id="UP001500298">
    <property type="component" value="Unassembled WGS sequence"/>
</dbReference>
<feature type="transmembrane region" description="Helical" evidence="3">
    <location>
        <begin position="215"/>
        <end position="231"/>
    </location>
</feature>
<keyword evidence="2" id="KW-0175">Coiled coil</keyword>
<keyword evidence="6" id="KW-1185">Reference proteome</keyword>
<protein>
    <recommendedName>
        <fullName evidence="4">PPM-type phosphatase domain-containing protein</fullName>
    </recommendedName>
</protein>
<sequence>MGEDEGSTFFTVERGVLDLRTVDLQQTEGIIKGEWEFYYNQLINPEDFKQNINLPTYVSPWTSWSELTNEQEGGNYPTLGHATYRLRILHQKGIDEMAIHMPGIGSSYNLFVDGKLYLSNGKIGTSRETSTPFEVKQTGAIELRGVQSEIVLQVSNYHHGTGGGFGQPAILGPADALFAETVKDTSSVYLLVGGLLLMGLFFWVIHIFWKYDRSIRHFAYMTLALACWFIFREDRNFLLFFPLSWEWETTLEYIFMYIALYHCIEFYAKIFPGDYFSKAAKVLRWLTLGFIVVTVILPAYIFTTYTFVHNIVAAVYVGLCGVYMIQKVYQRAPFSGFVMIGLTVLAINVIYMELIQYKLIYTNNRFQAIGFLTFILSQSLILAYKFSALFIQERILSEKNQVQSEELEQQAEQLSTFNQLLQQQKEQLQHANTQMVSSFNAALQIQQAMLPHIDRLKEKVQDTFVLWKPKDVVGGDFYWFKDTGDHIIIAVVDCTGHGVSGALMSMSASNMLHEITGKGIYTPDKILQEMHRKALDQFQQDKVSNMASMDAGIVVINKVKSKLQYAGARVPLLYCDPSEEELLRIKPTKISLGQARKDKKVSFSYHSIPLKKGTTFYMFTDGYQDQFGGPNDRKFSISQLERFLNDIKDKPMGLQQLHLMDRHNTWKGEKGFQIDDMLVLGVRI</sequence>
<evidence type="ECO:0000259" key="4">
    <source>
        <dbReference type="SMART" id="SM00331"/>
    </source>
</evidence>
<keyword evidence="3" id="KW-0472">Membrane</keyword>
<dbReference type="Gene3D" id="3.60.40.10">
    <property type="entry name" value="PPM-type phosphatase domain"/>
    <property type="match status" value="1"/>
</dbReference>
<organism evidence="5 6">
    <name type="scientific">Algivirga pacifica</name>
    <dbReference type="NCBI Taxonomy" id="1162670"/>
    <lineage>
        <taxon>Bacteria</taxon>
        <taxon>Pseudomonadati</taxon>
        <taxon>Bacteroidota</taxon>
        <taxon>Cytophagia</taxon>
        <taxon>Cytophagales</taxon>
        <taxon>Flammeovirgaceae</taxon>
        <taxon>Algivirga</taxon>
    </lineage>
</organism>
<feature type="transmembrane region" description="Helical" evidence="3">
    <location>
        <begin position="282"/>
        <end position="301"/>
    </location>
</feature>
<feature type="domain" description="PPM-type phosphatase" evidence="4">
    <location>
        <begin position="460"/>
        <end position="684"/>
    </location>
</feature>
<dbReference type="SUPFAM" id="SSF49785">
    <property type="entry name" value="Galactose-binding domain-like"/>
    <property type="match status" value="1"/>
</dbReference>
<keyword evidence="3" id="KW-1133">Transmembrane helix</keyword>
<proteinExistence type="predicted"/>
<reference evidence="6" key="1">
    <citation type="journal article" date="2019" name="Int. J. Syst. Evol. Microbiol.">
        <title>The Global Catalogue of Microorganisms (GCM) 10K type strain sequencing project: providing services to taxonomists for standard genome sequencing and annotation.</title>
        <authorList>
            <consortium name="The Broad Institute Genomics Platform"/>
            <consortium name="The Broad Institute Genome Sequencing Center for Infectious Disease"/>
            <person name="Wu L."/>
            <person name="Ma J."/>
        </authorList>
    </citation>
    <scope>NUCLEOTIDE SEQUENCE [LARGE SCALE GENOMIC DNA]</scope>
    <source>
        <strain evidence="6">JCM 18326</strain>
    </source>
</reference>
<dbReference type="InterPro" id="IPR052016">
    <property type="entry name" value="Bact_Sigma-Reg"/>
</dbReference>
<keyword evidence="1" id="KW-0378">Hydrolase</keyword>
<dbReference type="Pfam" id="PF07228">
    <property type="entry name" value="SpoIIE"/>
    <property type="match status" value="1"/>
</dbReference>
<feature type="transmembrane region" description="Helical" evidence="3">
    <location>
        <begin position="337"/>
        <end position="357"/>
    </location>
</feature>
<evidence type="ECO:0000313" key="6">
    <source>
        <dbReference type="Proteomes" id="UP001500298"/>
    </source>
</evidence>
<keyword evidence="3" id="KW-0812">Transmembrane</keyword>
<name>A0ABP9CWP0_9BACT</name>
<evidence type="ECO:0000256" key="2">
    <source>
        <dbReference type="SAM" id="Coils"/>
    </source>
</evidence>
<dbReference type="InterPro" id="IPR011623">
    <property type="entry name" value="7TMR_DISM_rcpt_extracell_dom1"/>
</dbReference>
<gene>
    <name evidence="5" type="ORF">GCM10023331_00710</name>
</gene>
<feature type="transmembrane region" description="Helical" evidence="3">
    <location>
        <begin position="369"/>
        <end position="391"/>
    </location>
</feature>
<dbReference type="InterPro" id="IPR008979">
    <property type="entry name" value="Galactose-bd-like_sf"/>
</dbReference>
<dbReference type="RefSeq" id="WP_345368419.1">
    <property type="nucleotide sequence ID" value="NZ_BAABJX010000001.1"/>
</dbReference>
<feature type="transmembrane region" description="Helical" evidence="3">
    <location>
        <begin position="251"/>
        <end position="270"/>
    </location>
</feature>
<evidence type="ECO:0000256" key="3">
    <source>
        <dbReference type="SAM" id="Phobius"/>
    </source>
</evidence>
<dbReference type="Pfam" id="PF07695">
    <property type="entry name" value="7TMR-DISM_7TM"/>
    <property type="match status" value="1"/>
</dbReference>
<feature type="transmembrane region" description="Helical" evidence="3">
    <location>
        <begin position="188"/>
        <end position="208"/>
    </location>
</feature>
<accession>A0ABP9CWP0</accession>
<dbReference type="InterPro" id="IPR001932">
    <property type="entry name" value="PPM-type_phosphatase-like_dom"/>
</dbReference>
<comment type="caution">
    <text evidence="5">The sequence shown here is derived from an EMBL/GenBank/DDBJ whole genome shotgun (WGS) entry which is preliminary data.</text>
</comment>
<feature type="coiled-coil region" evidence="2">
    <location>
        <begin position="404"/>
        <end position="434"/>
    </location>
</feature>
<dbReference type="Gene3D" id="2.60.120.260">
    <property type="entry name" value="Galactose-binding domain-like"/>
    <property type="match status" value="1"/>
</dbReference>
<dbReference type="EMBL" id="BAABJX010000001">
    <property type="protein sequence ID" value="GAA4820167.1"/>
    <property type="molecule type" value="Genomic_DNA"/>
</dbReference>
<feature type="transmembrane region" description="Helical" evidence="3">
    <location>
        <begin position="307"/>
        <end position="325"/>
    </location>
</feature>
<dbReference type="SMART" id="SM00331">
    <property type="entry name" value="PP2C_SIG"/>
    <property type="match status" value="1"/>
</dbReference>
<dbReference type="PANTHER" id="PTHR43156:SF9">
    <property type="entry name" value="HAMP DOMAIN-CONTAINING PROTEIN"/>
    <property type="match status" value="1"/>
</dbReference>